<dbReference type="RefSeq" id="XP_033569321.1">
    <property type="nucleotide sequence ID" value="XM_033716254.1"/>
</dbReference>
<accession>A0A6A6Y3J6</accession>
<dbReference type="Gene3D" id="1.25.40.10">
    <property type="entry name" value="Tetratricopeptide repeat domain"/>
    <property type="match status" value="1"/>
</dbReference>
<dbReference type="EMBL" id="MU003724">
    <property type="protein sequence ID" value="KAF2802357.1"/>
    <property type="molecule type" value="Genomic_DNA"/>
</dbReference>
<keyword evidence="2" id="KW-1185">Reference proteome</keyword>
<proteinExistence type="predicted"/>
<sequence length="52" mass="5961">LSIINNLGALYIDQDKLGKVEKIYKQALEKALRVEYILILNIVNNLGNLYKN</sequence>
<gene>
    <name evidence="1 3" type="ORF">BDZ99DRAFT_401754</name>
</gene>
<dbReference type="AlphaFoldDB" id="A0A6A6Y3J6"/>
<reference evidence="1 3" key="1">
    <citation type="journal article" date="2020" name="Stud. Mycol.">
        <title>101 Dothideomycetes genomes: a test case for predicting lifestyles and emergence of pathogens.</title>
        <authorList>
            <person name="Haridas S."/>
            <person name="Albert R."/>
            <person name="Binder M."/>
            <person name="Bloem J."/>
            <person name="Labutti K."/>
            <person name="Salamov A."/>
            <person name="Andreopoulos B."/>
            <person name="Baker S."/>
            <person name="Barry K."/>
            <person name="Bills G."/>
            <person name="Bluhm B."/>
            <person name="Cannon C."/>
            <person name="Castanera R."/>
            <person name="Culley D."/>
            <person name="Daum C."/>
            <person name="Ezra D."/>
            <person name="Gonzalez J."/>
            <person name="Henrissat B."/>
            <person name="Kuo A."/>
            <person name="Liang C."/>
            <person name="Lipzen A."/>
            <person name="Lutzoni F."/>
            <person name="Magnuson J."/>
            <person name="Mondo S."/>
            <person name="Nolan M."/>
            <person name="Ohm R."/>
            <person name="Pangilinan J."/>
            <person name="Park H.-J."/>
            <person name="Ramirez L."/>
            <person name="Alfaro M."/>
            <person name="Sun H."/>
            <person name="Tritt A."/>
            <person name="Yoshinaga Y."/>
            <person name="Zwiers L.-H."/>
            <person name="Turgeon B."/>
            <person name="Goodwin S."/>
            <person name="Spatafora J."/>
            <person name="Crous P."/>
            <person name="Grigoriev I."/>
        </authorList>
    </citation>
    <scope>NUCLEOTIDE SEQUENCE</scope>
    <source>
        <strain evidence="1 3">CBS 304.34</strain>
    </source>
</reference>
<dbReference type="InterPro" id="IPR011990">
    <property type="entry name" value="TPR-like_helical_dom_sf"/>
</dbReference>
<feature type="non-terminal residue" evidence="1">
    <location>
        <position position="1"/>
    </location>
</feature>
<evidence type="ECO:0008006" key="4">
    <source>
        <dbReference type="Google" id="ProtNLM"/>
    </source>
</evidence>
<evidence type="ECO:0000313" key="1">
    <source>
        <dbReference type="EMBL" id="KAF2802357.1"/>
    </source>
</evidence>
<reference evidence="3" key="3">
    <citation type="submission" date="2025-04" db="UniProtKB">
        <authorList>
            <consortium name="RefSeq"/>
        </authorList>
    </citation>
    <scope>IDENTIFICATION</scope>
    <source>
        <strain evidence="3">CBS 304.34</strain>
    </source>
</reference>
<dbReference type="Proteomes" id="UP000504636">
    <property type="component" value="Unplaced"/>
</dbReference>
<evidence type="ECO:0000313" key="2">
    <source>
        <dbReference type="Proteomes" id="UP000504636"/>
    </source>
</evidence>
<protein>
    <recommendedName>
        <fullName evidence="4">TPR-like protein</fullName>
    </recommendedName>
</protein>
<evidence type="ECO:0000313" key="3">
    <source>
        <dbReference type="RefSeq" id="XP_033569321.1"/>
    </source>
</evidence>
<organism evidence="1">
    <name type="scientific">Mytilinidion resinicola</name>
    <dbReference type="NCBI Taxonomy" id="574789"/>
    <lineage>
        <taxon>Eukaryota</taxon>
        <taxon>Fungi</taxon>
        <taxon>Dikarya</taxon>
        <taxon>Ascomycota</taxon>
        <taxon>Pezizomycotina</taxon>
        <taxon>Dothideomycetes</taxon>
        <taxon>Pleosporomycetidae</taxon>
        <taxon>Mytilinidiales</taxon>
        <taxon>Mytilinidiaceae</taxon>
        <taxon>Mytilinidion</taxon>
    </lineage>
</organism>
<dbReference type="GeneID" id="54457147"/>
<name>A0A6A6Y3J6_9PEZI</name>
<reference evidence="3" key="2">
    <citation type="submission" date="2020-04" db="EMBL/GenBank/DDBJ databases">
        <authorList>
            <consortium name="NCBI Genome Project"/>
        </authorList>
    </citation>
    <scope>NUCLEOTIDE SEQUENCE</scope>
    <source>
        <strain evidence="3">CBS 304.34</strain>
    </source>
</reference>
<dbReference type="OrthoDB" id="626167at2759"/>